<organism evidence="1 2">
    <name type="scientific">Idiomarina xiamenensis 10-D-4</name>
    <dbReference type="NCBI Taxonomy" id="740709"/>
    <lineage>
        <taxon>Bacteria</taxon>
        <taxon>Pseudomonadati</taxon>
        <taxon>Pseudomonadota</taxon>
        <taxon>Gammaproteobacteria</taxon>
        <taxon>Alteromonadales</taxon>
        <taxon>Idiomarinaceae</taxon>
        <taxon>Idiomarina</taxon>
    </lineage>
</organism>
<comment type="caution">
    <text evidence="1">The sequence shown here is derived from an EMBL/GenBank/DDBJ whole genome shotgun (WGS) entry which is preliminary data.</text>
</comment>
<evidence type="ECO:0000313" key="1">
    <source>
        <dbReference type="EMBL" id="EKE79260.1"/>
    </source>
</evidence>
<dbReference type="PATRIC" id="fig|740709.3.peg.2640"/>
<dbReference type="EMBL" id="AMRG01000028">
    <property type="protein sequence ID" value="EKE79260.1"/>
    <property type="molecule type" value="Genomic_DNA"/>
</dbReference>
<evidence type="ECO:0000313" key="2">
    <source>
        <dbReference type="Proteomes" id="UP000014115"/>
    </source>
</evidence>
<dbReference type="InterPro" id="IPR029063">
    <property type="entry name" value="SAM-dependent_MTases_sf"/>
</dbReference>
<proteinExistence type="predicted"/>
<dbReference type="Proteomes" id="UP000014115">
    <property type="component" value="Unassembled WGS sequence"/>
</dbReference>
<name>K2KNW3_9GAMM</name>
<dbReference type="eggNOG" id="COG0863">
    <property type="taxonomic scope" value="Bacteria"/>
</dbReference>
<dbReference type="Gene3D" id="3.40.50.150">
    <property type="entry name" value="Vaccinia Virus protein VP39"/>
    <property type="match status" value="2"/>
</dbReference>
<sequence length="425" mass="48585">MFDVGRDVDLFIQKQDPKAPLSTAQGVKEVPFQRWFNFKEAFSPRFVVDAISKAPIKVESILDPFGGSGTTALTSQLLGISPTTIEVNPFIADLIKSKLQKYNLDRLISDWLSVVKAADTLKPDLGELYAKGPKTLYRKKGIERWLYEAEVLERIGQYKIAIDQITDDANKCLFRVLLGSILVPLSNVVISGKGRRYRKNWQNRNIERKDVDVLLEKKFNDAIFDVSKYSERREYRYNLLTGDSRTKIKEVESSDLVLFSPPYPNTFDYTDIYNIELWVLGYLNTPEENKTLRLSTFRSHVQTKFEIIPPPQSETLCETLGRLDNVREKLWSKNIPSMVGSYFRDIETILAESTRVLPSGGMVGMVIGDSRYAGVRIDTARITKEISQNLGLTFKEEEKIRVMKSSAQQGWSNDLDETALYFIKE</sequence>
<protein>
    <recommendedName>
        <fullName evidence="3">DNA methylase N-4/N-6 domain-containing protein</fullName>
    </recommendedName>
</protein>
<dbReference type="OrthoDB" id="9816043at2"/>
<dbReference type="SUPFAM" id="SSF53335">
    <property type="entry name" value="S-adenosyl-L-methionine-dependent methyltransferases"/>
    <property type="match status" value="2"/>
</dbReference>
<accession>K2KNW3</accession>
<dbReference type="STRING" id="740709.A10D4_13123"/>
<dbReference type="RefSeq" id="WP_008490065.1">
    <property type="nucleotide sequence ID" value="NZ_AMRG01000028.1"/>
</dbReference>
<dbReference type="AlphaFoldDB" id="K2KNW3"/>
<evidence type="ECO:0008006" key="3">
    <source>
        <dbReference type="Google" id="ProtNLM"/>
    </source>
</evidence>
<dbReference type="REBASE" id="57733">
    <property type="entry name" value="M.IxiD4ORF13123P"/>
</dbReference>
<keyword evidence="2" id="KW-1185">Reference proteome</keyword>
<gene>
    <name evidence="1" type="ORF">A10D4_13123</name>
</gene>
<reference evidence="1 2" key="1">
    <citation type="journal article" date="2012" name="J. Bacteriol.">
        <title>Genome Sequence of Idiomarina xiamenensis Type Strain 10-D-4.</title>
        <authorList>
            <person name="Lai Q."/>
            <person name="Wang L."/>
            <person name="Wang W."/>
            <person name="Shao Z."/>
        </authorList>
    </citation>
    <scope>NUCLEOTIDE SEQUENCE [LARGE SCALE GENOMIC DNA]</scope>
    <source>
        <strain evidence="1 2">10-D-4</strain>
    </source>
</reference>